<organism evidence="1 2">
    <name type="scientific">Burkholderia vietnamiensis</name>
    <dbReference type="NCBI Taxonomy" id="60552"/>
    <lineage>
        <taxon>Bacteria</taxon>
        <taxon>Pseudomonadati</taxon>
        <taxon>Pseudomonadota</taxon>
        <taxon>Betaproteobacteria</taxon>
        <taxon>Burkholderiales</taxon>
        <taxon>Burkholderiaceae</taxon>
        <taxon>Burkholderia</taxon>
        <taxon>Burkholderia cepacia complex</taxon>
    </lineage>
</organism>
<evidence type="ECO:0000313" key="1">
    <source>
        <dbReference type="EMBL" id="PRH40728.1"/>
    </source>
</evidence>
<sequence>MDVLRTTLNQVTNMPALEIMVDGDTVVMVSTDNLSMLTARVSGMLIHEAIASLNVAGGNYSQSGSSTYLTWIADTPLRAGQQIRLLFHEDGQSSHAGKTIDELYPDEPPVTQTDFTPTAEMFQKLRAMPKFREKFVIDLSSSSGTSFRGETMVGEDSFALTILWDYMRPERARVSLHSHSLNRLEAKGPLNYLLKDDITFGGYVELRIA</sequence>
<protein>
    <submittedName>
        <fullName evidence="1">Uncharacterized protein</fullName>
    </submittedName>
</protein>
<dbReference type="EMBL" id="PVHK01000137">
    <property type="protein sequence ID" value="PRH40728.1"/>
    <property type="molecule type" value="Genomic_DNA"/>
</dbReference>
<name>A0AA44XY16_BURVI</name>
<dbReference type="AlphaFoldDB" id="A0AA44XY16"/>
<evidence type="ECO:0000313" key="2">
    <source>
        <dbReference type="Proteomes" id="UP000237632"/>
    </source>
</evidence>
<dbReference type="Proteomes" id="UP000237632">
    <property type="component" value="Unassembled WGS sequence"/>
</dbReference>
<proteinExistence type="predicted"/>
<comment type="caution">
    <text evidence="1">The sequence shown here is derived from an EMBL/GenBank/DDBJ whole genome shotgun (WGS) entry which is preliminary data.</text>
</comment>
<reference evidence="1 2" key="1">
    <citation type="submission" date="2018-03" db="EMBL/GenBank/DDBJ databases">
        <authorList>
            <person name="Nguyen K."/>
            <person name="Fouts D."/>
            <person name="Sutton G."/>
        </authorList>
    </citation>
    <scope>NUCLEOTIDE SEQUENCE [LARGE SCALE GENOMIC DNA]</scope>
    <source>
        <strain evidence="1 2">AU3578</strain>
    </source>
</reference>
<gene>
    <name evidence="1" type="ORF">C6T65_19305</name>
</gene>
<accession>A0AA44XY16</accession>